<keyword evidence="7" id="KW-1185">Reference proteome</keyword>
<evidence type="ECO:0000313" key="7">
    <source>
        <dbReference type="Proteomes" id="UP001549047"/>
    </source>
</evidence>
<keyword evidence="1" id="KW-0805">Transcription regulation</keyword>
<dbReference type="InterPro" id="IPR018060">
    <property type="entry name" value="HTH_AraC"/>
</dbReference>
<dbReference type="SUPFAM" id="SSF51182">
    <property type="entry name" value="RmlC-like cupins"/>
    <property type="match status" value="1"/>
</dbReference>
<dbReference type="SUPFAM" id="SSF46689">
    <property type="entry name" value="Homeodomain-like"/>
    <property type="match status" value="1"/>
</dbReference>
<dbReference type="Gene3D" id="2.60.120.10">
    <property type="entry name" value="Jelly Rolls"/>
    <property type="match status" value="1"/>
</dbReference>
<dbReference type="SMART" id="SM00342">
    <property type="entry name" value="HTH_ARAC"/>
    <property type="match status" value="1"/>
</dbReference>
<organism evidence="6 7">
    <name type="scientific">Rhizobium aquaticum</name>
    <dbReference type="NCBI Taxonomy" id="1549636"/>
    <lineage>
        <taxon>Bacteria</taxon>
        <taxon>Pseudomonadati</taxon>
        <taxon>Pseudomonadota</taxon>
        <taxon>Alphaproteobacteria</taxon>
        <taxon>Hyphomicrobiales</taxon>
        <taxon>Rhizobiaceae</taxon>
        <taxon>Rhizobium/Agrobacterium group</taxon>
        <taxon>Rhizobium</taxon>
    </lineage>
</organism>
<dbReference type="InterPro" id="IPR020449">
    <property type="entry name" value="Tscrpt_reg_AraC-type_HTH"/>
</dbReference>
<sequence length="292" mass="32548">MRQAVPTYALYGEDRSAVGDFWIHSESIPARSSVNHWEIRPHRHEAFFQFLDIRGGEGELVLPDRATALGRGSLVTVPPERVHGFRFSPDIDGNVLTFVLSRLPVVPAASLMASPLVHRPEEGGEDARLVRDLIARINSEVAAGFGIDGEFVRASLSAAMILIGRIGAAGGRTAGEAERDIGRIEKLKTLIALHFRQQQPVEFYAEKLSLTPVHLNRVCRKITGQSVGQLIAERVIEEARRDLVFTSMTVQQIAFDLGFSDPAYFNRLFSRQTGITPKAWRNREQQRLVDQN</sequence>
<evidence type="ECO:0000259" key="5">
    <source>
        <dbReference type="PROSITE" id="PS01124"/>
    </source>
</evidence>
<evidence type="ECO:0000313" key="6">
    <source>
        <dbReference type="EMBL" id="MET3611926.1"/>
    </source>
</evidence>
<dbReference type="InterPro" id="IPR014710">
    <property type="entry name" value="RmlC-like_jellyroll"/>
</dbReference>
<name>A0ABV2IU40_9HYPH</name>
<evidence type="ECO:0000256" key="3">
    <source>
        <dbReference type="ARBA" id="ARBA00023159"/>
    </source>
</evidence>
<dbReference type="InterPro" id="IPR003313">
    <property type="entry name" value="AraC-bd"/>
</dbReference>
<feature type="domain" description="HTH araC/xylS-type" evidence="5">
    <location>
        <begin position="185"/>
        <end position="283"/>
    </location>
</feature>
<keyword evidence="2" id="KW-0238">DNA-binding</keyword>
<dbReference type="CDD" id="cd06999">
    <property type="entry name" value="cupin_HpaA-like_N"/>
    <property type="match status" value="1"/>
</dbReference>
<dbReference type="InterPro" id="IPR009057">
    <property type="entry name" value="Homeodomain-like_sf"/>
</dbReference>
<protein>
    <submittedName>
        <fullName evidence="6">AraC family transcriptional activator of pobA</fullName>
    </submittedName>
</protein>
<dbReference type="InterPro" id="IPR047264">
    <property type="entry name" value="Cupin_HpaA-like_N"/>
</dbReference>
<dbReference type="InterPro" id="IPR011051">
    <property type="entry name" value="RmlC_Cupin_sf"/>
</dbReference>
<dbReference type="EMBL" id="JBEPMB010000001">
    <property type="protein sequence ID" value="MET3611926.1"/>
    <property type="molecule type" value="Genomic_DNA"/>
</dbReference>
<dbReference type="Gene3D" id="1.10.10.60">
    <property type="entry name" value="Homeodomain-like"/>
    <property type="match status" value="1"/>
</dbReference>
<dbReference type="PANTHER" id="PTHR43280:SF32">
    <property type="entry name" value="TRANSCRIPTIONAL REGULATORY PROTEIN"/>
    <property type="match status" value="1"/>
</dbReference>
<evidence type="ECO:0000256" key="2">
    <source>
        <dbReference type="ARBA" id="ARBA00023125"/>
    </source>
</evidence>
<keyword evidence="4" id="KW-0804">Transcription</keyword>
<proteinExistence type="predicted"/>
<keyword evidence="3" id="KW-0010">Activator</keyword>
<dbReference type="PRINTS" id="PR00032">
    <property type="entry name" value="HTHARAC"/>
</dbReference>
<dbReference type="Pfam" id="PF12833">
    <property type="entry name" value="HTH_18"/>
    <property type="match status" value="1"/>
</dbReference>
<gene>
    <name evidence="6" type="ORF">ABID16_000231</name>
</gene>
<dbReference type="Proteomes" id="UP001549047">
    <property type="component" value="Unassembled WGS sequence"/>
</dbReference>
<accession>A0ABV2IU40</accession>
<dbReference type="PANTHER" id="PTHR43280">
    <property type="entry name" value="ARAC-FAMILY TRANSCRIPTIONAL REGULATOR"/>
    <property type="match status" value="1"/>
</dbReference>
<reference evidence="6 7" key="1">
    <citation type="submission" date="2024-06" db="EMBL/GenBank/DDBJ databases">
        <title>Genomic Encyclopedia of Type Strains, Phase IV (KMG-IV): sequencing the most valuable type-strain genomes for metagenomic binning, comparative biology and taxonomic classification.</title>
        <authorList>
            <person name="Goeker M."/>
        </authorList>
    </citation>
    <scope>NUCLEOTIDE SEQUENCE [LARGE SCALE GENOMIC DNA]</scope>
    <source>
        <strain evidence="6 7">DSM 29780</strain>
    </source>
</reference>
<evidence type="ECO:0000256" key="1">
    <source>
        <dbReference type="ARBA" id="ARBA00023015"/>
    </source>
</evidence>
<dbReference type="PROSITE" id="PS01124">
    <property type="entry name" value="HTH_ARAC_FAMILY_2"/>
    <property type="match status" value="1"/>
</dbReference>
<dbReference type="RefSeq" id="WP_354554433.1">
    <property type="nucleotide sequence ID" value="NZ_JBEPMB010000001.1"/>
</dbReference>
<evidence type="ECO:0000256" key="4">
    <source>
        <dbReference type="ARBA" id="ARBA00023163"/>
    </source>
</evidence>
<comment type="caution">
    <text evidence="6">The sequence shown here is derived from an EMBL/GenBank/DDBJ whole genome shotgun (WGS) entry which is preliminary data.</text>
</comment>
<dbReference type="Pfam" id="PF02311">
    <property type="entry name" value="AraC_binding"/>
    <property type="match status" value="1"/>
</dbReference>